<reference evidence="4 5" key="1">
    <citation type="submission" date="2016-08" db="EMBL/GenBank/DDBJ databases">
        <title>A Parts List for Fungal Cellulosomes Revealed by Comparative Genomics.</title>
        <authorList>
            <consortium name="DOE Joint Genome Institute"/>
            <person name="Haitjema C.H."/>
            <person name="Gilmore S.P."/>
            <person name="Henske J.K."/>
            <person name="Solomon K.V."/>
            <person name="De Groot R."/>
            <person name="Kuo A."/>
            <person name="Mondo S.J."/>
            <person name="Salamov A.A."/>
            <person name="Labutti K."/>
            <person name="Zhao Z."/>
            <person name="Chiniquy J."/>
            <person name="Barry K."/>
            <person name="Brewer H.M."/>
            <person name="Purvine S.O."/>
            <person name="Wright A.T."/>
            <person name="Boxma B."/>
            <person name="Van Alen T."/>
            <person name="Hackstein J.H."/>
            <person name="Baker S.E."/>
            <person name="Grigoriev I.V."/>
            <person name="O'Malley M.A."/>
        </authorList>
    </citation>
    <scope>NUCLEOTIDE SEQUENCE [LARGE SCALE GENOMIC DNA]</scope>
    <source>
        <strain evidence="4 5">S4</strain>
    </source>
</reference>
<protein>
    <submittedName>
        <fullName evidence="4">WD40 repeat-like protein</fullName>
    </submittedName>
</protein>
<dbReference type="GO" id="GO:0042393">
    <property type="term" value="F:histone binding"/>
    <property type="evidence" value="ECO:0007669"/>
    <property type="project" value="TreeGrafter"/>
</dbReference>
<dbReference type="InterPro" id="IPR015943">
    <property type="entry name" value="WD40/YVTN_repeat-like_dom_sf"/>
</dbReference>
<feature type="repeat" description="WD" evidence="3">
    <location>
        <begin position="19"/>
        <end position="44"/>
    </location>
</feature>
<dbReference type="SUPFAM" id="SSF50978">
    <property type="entry name" value="WD40 repeat-like"/>
    <property type="match status" value="1"/>
</dbReference>
<dbReference type="InterPro" id="IPR020472">
    <property type="entry name" value="WD40_PAC1"/>
</dbReference>
<dbReference type="InterPro" id="IPR036322">
    <property type="entry name" value="WD40_repeat_dom_sf"/>
</dbReference>
<keyword evidence="1 3" id="KW-0853">WD repeat</keyword>
<dbReference type="AlphaFoldDB" id="A0A1Y1XFJ8"/>
<evidence type="ECO:0000256" key="1">
    <source>
        <dbReference type="ARBA" id="ARBA00022574"/>
    </source>
</evidence>
<reference evidence="4 5" key="2">
    <citation type="submission" date="2016-08" db="EMBL/GenBank/DDBJ databases">
        <title>Pervasive Adenine N6-methylation of Active Genes in Fungi.</title>
        <authorList>
            <consortium name="DOE Joint Genome Institute"/>
            <person name="Mondo S.J."/>
            <person name="Dannebaum R.O."/>
            <person name="Kuo R.C."/>
            <person name="Labutti K."/>
            <person name="Haridas S."/>
            <person name="Kuo A."/>
            <person name="Salamov A."/>
            <person name="Ahrendt S.R."/>
            <person name="Lipzen A."/>
            <person name="Sullivan W."/>
            <person name="Andreopoulos W.B."/>
            <person name="Clum A."/>
            <person name="Lindquist E."/>
            <person name="Daum C."/>
            <person name="Ramamoorthy G.K."/>
            <person name="Gryganskyi A."/>
            <person name="Culley D."/>
            <person name="Magnuson J.K."/>
            <person name="James T.Y."/>
            <person name="O'Malley M.A."/>
            <person name="Stajich J.E."/>
            <person name="Spatafora J.W."/>
            <person name="Visel A."/>
            <person name="Grigoriev I.V."/>
        </authorList>
    </citation>
    <scope>NUCLEOTIDE SEQUENCE [LARGE SCALE GENOMIC DNA]</scope>
    <source>
        <strain evidence="4 5">S4</strain>
    </source>
</reference>
<keyword evidence="2" id="KW-0677">Repeat</keyword>
<dbReference type="OrthoDB" id="1068471at2759"/>
<dbReference type="SMART" id="SM00320">
    <property type="entry name" value="WD40"/>
    <property type="match status" value="7"/>
</dbReference>
<feature type="repeat" description="WD" evidence="3">
    <location>
        <begin position="203"/>
        <end position="237"/>
    </location>
</feature>
<feature type="repeat" description="WD" evidence="3">
    <location>
        <begin position="60"/>
        <end position="101"/>
    </location>
</feature>
<dbReference type="Gene3D" id="2.130.10.10">
    <property type="entry name" value="YVTN repeat-like/Quinoprotein amine dehydrogenase"/>
    <property type="match status" value="3"/>
</dbReference>
<dbReference type="GO" id="GO:0048188">
    <property type="term" value="C:Set1C/COMPASS complex"/>
    <property type="evidence" value="ECO:0007669"/>
    <property type="project" value="TreeGrafter"/>
</dbReference>
<evidence type="ECO:0000256" key="3">
    <source>
        <dbReference type="PROSITE-ProRule" id="PRU00221"/>
    </source>
</evidence>
<dbReference type="PROSITE" id="PS50294">
    <property type="entry name" value="WD_REPEATS_REGION"/>
    <property type="match status" value="2"/>
</dbReference>
<dbReference type="PROSITE" id="PS50082">
    <property type="entry name" value="WD_REPEATS_2"/>
    <property type="match status" value="6"/>
</dbReference>
<organism evidence="4 5">
    <name type="scientific">Anaeromyces robustus</name>
    <dbReference type="NCBI Taxonomy" id="1754192"/>
    <lineage>
        <taxon>Eukaryota</taxon>
        <taxon>Fungi</taxon>
        <taxon>Fungi incertae sedis</taxon>
        <taxon>Chytridiomycota</taxon>
        <taxon>Chytridiomycota incertae sedis</taxon>
        <taxon>Neocallimastigomycetes</taxon>
        <taxon>Neocallimastigales</taxon>
        <taxon>Neocallimastigaceae</taxon>
        <taxon>Anaeromyces</taxon>
    </lineage>
</organism>
<dbReference type="PRINTS" id="PR00320">
    <property type="entry name" value="GPROTEINBRPT"/>
</dbReference>
<gene>
    <name evidence="4" type="ORF">BCR32DRAFT_126624</name>
</gene>
<comment type="caution">
    <text evidence="4">The sequence shown here is derived from an EMBL/GenBank/DDBJ whole genome shotgun (WGS) entry which is preliminary data.</text>
</comment>
<evidence type="ECO:0000256" key="2">
    <source>
        <dbReference type="ARBA" id="ARBA00022737"/>
    </source>
</evidence>
<feature type="repeat" description="WD" evidence="3">
    <location>
        <begin position="274"/>
        <end position="297"/>
    </location>
</feature>
<dbReference type="STRING" id="1754192.A0A1Y1XFJ8"/>
<dbReference type="Proteomes" id="UP000193944">
    <property type="component" value="Unassembled WGS sequence"/>
</dbReference>
<dbReference type="Pfam" id="PF00400">
    <property type="entry name" value="WD40"/>
    <property type="match status" value="7"/>
</dbReference>
<keyword evidence="5" id="KW-1185">Reference proteome</keyword>
<dbReference type="InterPro" id="IPR001680">
    <property type="entry name" value="WD40_rpt"/>
</dbReference>
<dbReference type="CDD" id="cd00200">
    <property type="entry name" value="WD40"/>
    <property type="match status" value="1"/>
</dbReference>
<evidence type="ECO:0000313" key="5">
    <source>
        <dbReference type="Proteomes" id="UP000193944"/>
    </source>
</evidence>
<dbReference type="PANTHER" id="PTHR22847:SF637">
    <property type="entry name" value="WD REPEAT DOMAIN 5B"/>
    <property type="match status" value="1"/>
</dbReference>
<feature type="repeat" description="WD" evidence="3">
    <location>
        <begin position="104"/>
        <end position="136"/>
    </location>
</feature>
<feature type="repeat" description="WD" evidence="3">
    <location>
        <begin position="146"/>
        <end position="189"/>
    </location>
</feature>
<sequence length="370" mass="41454">MSLDYQLVSTTKGHNNCTILHLKFSPDGNLLLSVAQDSSICIWDCRPLVYNQPIQPYLSFVSQQGLITSIAWCSLNSEFITGGGDGTIQVWNIKDNKIEQSAILKGHHDSITSIAARVTNILTISSGSKDGDIKVWYANGESKTLPKTHRGAVTSIDYSPFSARNLIITGGYDGSINLYDIDKNQCLQSWFENVEMTRIYPPISCVRFSPNGRFILVSSMDNVIRLFDLSTHKCKRIYVGHRNQEYTENSNITVMHTINCGIITKGSGSRDHCYIVSGSQDGNIWIWNLQNKKPVQVIPFLNEEETQILKETYPIGNEDIHAWCVDFHPFLKYIVAGSNFDGSIKFWKSEMLVHDDSDILSDALLGLSVS</sequence>
<accession>A0A1Y1XFJ8</accession>
<proteinExistence type="predicted"/>
<dbReference type="PANTHER" id="PTHR22847">
    <property type="entry name" value="WD40 REPEAT PROTEIN"/>
    <property type="match status" value="1"/>
</dbReference>
<name>A0A1Y1XFJ8_9FUNG</name>
<evidence type="ECO:0000313" key="4">
    <source>
        <dbReference type="EMBL" id="ORX84472.1"/>
    </source>
</evidence>
<dbReference type="EMBL" id="MCFG01000051">
    <property type="protein sequence ID" value="ORX84472.1"/>
    <property type="molecule type" value="Genomic_DNA"/>
</dbReference>